<dbReference type="InterPro" id="IPR040855">
    <property type="entry name" value="ORC_WH_C"/>
</dbReference>
<dbReference type="PANTHER" id="PTHR12748:SF0">
    <property type="entry name" value="ORIGIN RECOGNITION COMPLEX SUBUNIT 3"/>
    <property type="match status" value="1"/>
</dbReference>
<dbReference type="GO" id="GO:0031261">
    <property type="term" value="C:DNA replication preinitiation complex"/>
    <property type="evidence" value="ECO:0007669"/>
    <property type="project" value="TreeGrafter"/>
</dbReference>
<evidence type="ECO:0000313" key="3">
    <source>
        <dbReference type="EMBL" id="KAK1924304.1"/>
    </source>
</evidence>
<dbReference type="AlphaFoldDB" id="A0AAD9CYF7"/>
<evidence type="ECO:0000256" key="1">
    <source>
        <dbReference type="SAM" id="MobiDB-lite"/>
    </source>
</evidence>
<organism evidence="3 4">
    <name type="scientific">Papiliotrema laurentii</name>
    <name type="common">Cryptococcus laurentii</name>
    <dbReference type="NCBI Taxonomy" id="5418"/>
    <lineage>
        <taxon>Eukaryota</taxon>
        <taxon>Fungi</taxon>
        <taxon>Dikarya</taxon>
        <taxon>Basidiomycota</taxon>
        <taxon>Agaricomycotina</taxon>
        <taxon>Tremellomycetes</taxon>
        <taxon>Tremellales</taxon>
        <taxon>Rhynchogastremaceae</taxon>
        <taxon>Papiliotrema</taxon>
    </lineage>
</organism>
<dbReference type="GO" id="GO:0005656">
    <property type="term" value="C:nuclear pre-replicative complex"/>
    <property type="evidence" value="ECO:0007669"/>
    <property type="project" value="TreeGrafter"/>
</dbReference>
<dbReference type="InterPro" id="IPR020795">
    <property type="entry name" value="ORC3"/>
</dbReference>
<evidence type="ECO:0000259" key="2">
    <source>
        <dbReference type="Pfam" id="PF18137"/>
    </source>
</evidence>
<reference evidence="3" key="1">
    <citation type="submission" date="2023-02" db="EMBL/GenBank/DDBJ databases">
        <title>Identification and recombinant expression of a fungal hydrolase from Papiliotrema laurentii that hydrolyzes apple cutin and clears colloidal polyester polyurethane.</title>
        <authorList>
            <consortium name="DOE Joint Genome Institute"/>
            <person name="Roman V.A."/>
            <person name="Bojanowski C."/>
            <person name="Crable B.R."/>
            <person name="Wagner D.N."/>
            <person name="Hung C.S."/>
            <person name="Nadeau L.J."/>
            <person name="Schratz L."/>
            <person name="Haridas S."/>
            <person name="Pangilinan J."/>
            <person name="Lipzen A."/>
            <person name="Na H."/>
            <person name="Yan M."/>
            <person name="Ng V."/>
            <person name="Grigoriev I.V."/>
            <person name="Spatafora J.W."/>
            <person name="Barlow D."/>
            <person name="Biffinger J."/>
            <person name="Kelley-Loughnane N."/>
            <person name="Varaljay V.A."/>
            <person name="Crookes-Goodson W.J."/>
        </authorList>
    </citation>
    <scope>NUCLEOTIDE SEQUENCE</scope>
    <source>
        <strain evidence="3">5307AH</strain>
    </source>
</reference>
<accession>A0AAD9CYF7</accession>
<name>A0AAD9CYF7_PAPLA</name>
<dbReference type="Pfam" id="PF18137">
    <property type="entry name" value="WHD_ORC"/>
    <property type="match status" value="1"/>
</dbReference>
<feature type="compositionally biased region" description="Basic and acidic residues" evidence="1">
    <location>
        <begin position="454"/>
        <end position="478"/>
    </location>
</feature>
<feature type="region of interest" description="Disordered" evidence="1">
    <location>
        <begin position="343"/>
        <end position="394"/>
    </location>
</feature>
<sequence length="526" mass="57537">MDDDFQSLSRGVFVVPFNPAENAAGPSRPTRPLKRVYDATYEKFEIACRAFERERMEEQLDDISDWLESRAATPMLKKTSGVTRISVAIMQDMAESLPVELKTLSRRVHTLQARDAMDLTAGIRNIALGFGLAKKGGKSGMDEVEEWYLGQKDRSPLLLHIQQAQLIPPAVLSELLYILAIHPKVPIKVLLTVSSTSLFLSSWSHVEPGLIDLAVIQSAKGRKRGAAVDAILKVASDPRQVPLSLSEDLVEDLRDAEEATRGGSMAVLKALKWALLHHSFNSPLAAVDPSRVDEIHTIDQGVRDGKDVPGREILQLDSHPDLFSILDPAPRISILHALSHPDAFLPQHPDPADVDSTPKAKGPGSPQKKRSRRAPGSTPTVGEETGPSGVVREGGDLRELQTLFGLWKSAGRNVNLWDWLEGFRASMAEKEEGQAEAAGEEEAVTPSAKRARRAERGSPEGDDTEAHEGDENGEKGVDGEDFELQDRQHAAFIRFCEEARMLGLVRARGGRSAKRTDEVVKGVGVV</sequence>
<dbReference type="Proteomes" id="UP001182556">
    <property type="component" value="Unassembled WGS sequence"/>
</dbReference>
<proteinExistence type="predicted"/>
<feature type="region of interest" description="Disordered" evidence="1">
    <location>
        <begin position="431"/>
        <end position="478"/>
    </location>
</feature>
<keyword evidence="4" id="KW-1185">Reference proteome</keyword>
<dbReference type="GO" id="GO:0005664">
    <property type="term" value="C:nuclear origin of replication recognition complex"/>
    <property type="evidence" value="ECO:0007669"/>
    <property type="project" value="InterPro"/>
</dbReference>
<dbReference type="GO" id="GO:0006270">
    <property type="term" value="P:DNA replication initiation"/>
    <property type="evidence" value="ECO:0007669"/>
    <property type="project" value="TreeGrafter"/>
</dbReference>
<feature type="domain" description="Origin recognition complex subunit 3 winged helix C-terminal" evidence="2">
    <location>
        <begin position="331"/>
        <end position="521"/>
    </location>
</feature>
<gene>
    <name evidence="3" type="ORF">DB88DRAFT_527142</name>
</gene>
<comment type="caution">
    <text evidence="3">The sequence shown here is derived from an EMBL/GenBank/DDBJ whole genome shotgun (WGS) entry which is preliminary data.</text>
</comment>
<dbReference type="GO" id="GO:0003688">
    <property type="term" value="F:DNA replication origin binding"/>
    <property type="evidence" value="ECO:0007669"/>
    <property type="project" value="TreeGrafter"/>
</dbReference>
<dbReference type="EMBL" id="JAODAN010000005">
    <property type="protein sequence ID" value="KAK1924304.1"/>
    <property type="molecule type" value="Genomic_DNA"/>
</dbReference>
<protein>
    <recommendedName>
        <fullName evidence="2">Origin recognition complex subunit 3 winged helix C-terminal domain-containing protein</fullName>
    </recommendedName>
</protein>
<dbReference type="PANTHER" id="PTHR12748">
    <property type="entry name" value="ORIGIN RECOGNITION COMPLEX SUBUNIT 3"/>
    <property type="match status" value="1"/>
</dbReference>
<evidence type="ECO:0000313" key="4">
    <source>
        <dbReference type="Proteomes" id="UP001182556"/>
    </source>
</evidence>